<evidence type="ECO:0000256" key="1">
    <source>
        <dbReference type="ARBA" id="ARBA00004196"/>
    </source>
</evidence>
<dbReference type="InterPro" id="IPR051313">
    <property type="entry name" value="Bact_iron-sidero_bind"/>
</dbReference>
<name>A0ABQ1Z3P5_9BACL</name>
<organism evidence="7 8">
    <name type="scientific">Paenibacillus silvae</name>
    <dbReference type="NCBI Taxonomy" id="1325358"/>
    <lineage>
        <taxon>Bacteria</taxon>
        <taxon>Bacillati</taxon>
        <taxon>Bacillota</taxon>
        <taxon>Bacilli</taxon>
        <taxon>Bacillales</taxon>
        <taxon>Paenibacillaceae</taxon>
        <taxon>Paenibacillus</taxon>
    </lineage>
</organism>
<dbReference type="Pfam" id="PF01497">
    <property type="entry name" value="Peripla_BP_2"/>
    <property type="match status" value="1"/>
</dbReference>
<dbReference type="Gene3D" id="3.40.50.1980">
    <property type="entry name" value="Nitrogenase molybdenum iron protein domain"/>
    <property type="match status" value="2"/>
</dbReference>
<evidence type="ECO:0000313" key="8">
    <source>
        <dbReference type="Proteomes" id="UP000652153"/>
    </source>
</evidence>
<keyword evidence="4 5" id="KW-0732">Signal</keyword>
<dbReference type="SUPFAM" id="SSF53807">
    <property type="entry name" value="Helical backbone' metal receptor"/>
    <property type="match status" value="1"/>
</dbReference>
<comment type="caution">
    <text evidence="7">The sequence shown here is derived from an EMBL/GenBank/DDBJ whole genome shotgun (WGS) entry which is preliminary data.</text>
</comment>
<evidence type="ECO:0000256" key="5">
    <source>
        <dbReference type="SAM" id="SignalP"/>
    </source>
</evidence>
<dbReference type="RefSeq" id="WP_188591432.1">
    <property type="nucleotide sequence ID" value="NZ_BMFU01000001.1"/>
</dbReference>
<feature type="signal peptide" evidence="5">
    <location>
        <begin position="1"/>
        <end position="20"/>
    </location>
</feature>
<dbReference type="InterPro" id="IPR002491">
    <property type="entry name" value="ABC_transptr_periplasmic_BD"/>
</dbReference>
<evidence type="ECO:0000256" key="4">
    <source>
        <dbReference type="ARBA" id="ARBA00022729"/>
    </source>
</evidence>
<comment type="similarity">
    <text evidence="2">Belongs to the bacterial solute-binding protein 8 family.</text>
</comment>
<proteinExistence type="inferred from homology"/>
<evidence type="ECO:0000313" key="7">
    <source>
        <dbReference type="EMBL" id="GGH46736.1"/>
    </source>
</evidence>
<sequence>MKVRIKGLGILLLIAGLLLAACSGGATEETDAGGTAVAGTEVTTGAEGAVNVADETKVVHDQFGEVTIPAHPQNLVVLNSIYAEYLIEMGITPQIVLYTPEVEAEYRPAYFKEHGVQIIEIEQYQMNYEQLLALSPDMLLTAGEGMEQSVYDELSKIAPTVALDSNSEMTRAMPKLAAIFDKSEKATSILTEFDEKAKQAREKIAAALGNKTVLVLRVEHDRYRFMGPKGGNSSIFFYNTLGLNSPEAIKDSTVWFNPFSLEFLPEMSPDYIFLEDRTLKGYDTKQSMENLKQSKLWKNLEAVKNDHVFPLKTSEFTSGVGPIGSVKLMDYVVEKLVP</sequence>
<comment type="subcellular location">
    <subcellularLocation>
        <location evidence="1">Cell envelope</location>
    </subcellularLocation>
</comment>
<accession>A0ABQ1Z3P5</accession>
<gene>
    <name evidence="7" type="ORF">GCM10008014_09570</name>
</gene>
<dbReference type="Proteomes" id="UP000652153">
    <property type="component" value="Unassembled WGS sequence"/>
</dbReference>
<feature type="domain" description="Fe/B12 periplasmic-binding" evidence="6">
    <location>
        <begin position="74"/>
        <end position="338"/>
    </location>
</feature>
<keyword evidence="3" id="KW-0813">Transport</keyword>
<evidence type="ECO:0000256" key="2">
    <source>
        <dbReference type="ARBA" id="ARBA00008814"/>
    </source>
</evidence>
<dbReference type="PROSITE" id="PS51257">
    <property type="entry name" value="PROKAR_LIPOPROTEIN"/>
    <property type="match status" value="1"/>
</dbReference>
<dbReference type="EMBL" id="BMFU01000001">
    <property type="protein sequence ID" value="GGH46736.1"/>
    <property type="molecule type" value="Genomic_DNA"/>
</dbReference>
<reference evidence="8" key="1">
    <citation type="journal article" date="2019" name="Int. J. Syst. Evol. Microbiol.">
        <title>The Global Catalogue of Microorganisms (GCM) 10K type strain sequencing project: providing services to taxonomists for standard genome sequencing and annotation.</title>
        <authorList>
            <consortium name="The Broad Institute Genomics Platform"/>
            <consortium name="The Broad Institute Genome Sequencing Center for Infectious Disease"/>
            <person name="Wu L."/>
            <person name="Ma J."/>
        </authorList>
    </citation>
    <scope>NUCLEOTIDE SEQUENCE [LARGE SCALE GENOMIC DNA]</scope>
    <source>
        <strain evidence="8">CGMCC 1.12770</strain>
    </source>
</reference>
<feature type="chain" id="PRO_5047438176" evidence="5">
    <location>
        <begin position="21"/>
        <end position="338"/>
    </location>
</feature>
<dbReference type="PANTHER" id="PTHR30532">
    <property type="entry name" value="IRON III DICITRATE-BINDING PERIPLASMIC PROTEIN"/>
    <property type="match status" value="1"/>
</dbReference>
<dbReference type="PANTHER" id="PTHR30532:SF29">
    <property type="entry name" value="FE(3+) DICITRATE-BINDING PERIPLASMIC PROTEIN"/>
    <property type="match status" value="1"/>
</dbReference>
<keyword evidence="8" id="KW-1185">Reference proteome</keyword>
<evidence type="ECO:0000256" key="3">
    <source>
        <dbReference type="ARBA" id="ARBA00022448"/>
    </source>
</evidence>
<dbReference type="PROSITE" id="PS50983">
    <property type="entry name" value="FE_B12_PBP"/>
    <property type="match status" value="1"/>
</dbReference>
<evidence type="ECO:0000259" key="6">
    <source>
        <dbReference type="PROSITE" id="PS50983"/>
    </source>
</evidence>
<protein>
    <submittedName>
        <fullName evidence="7">Ferrichrome ABC transporter substrate-binding protein</fullName>
    </submittedName>
</protein>